<dbReference type="RefSeq" id="WP_154508211.1">
    <property type="nucleotide sequence ID" value="NZ_VUMH01000001.1"/>
</dbReference>
<gene>
    <name evidence="1" type="ORF">FYJ44_00495</name>
</gene>
<dbReference type="EMBL" id="VUMH01000001">
    <property type="protein sequence ID" value="MSS26550.1"/>
    <property type="molecule type" value="Genomic_DNA"/>
</dbReference>
<evidence type="ECO:0000313" key="2">
    <source>
        <dbReference type="Proteomes" id="UP000477488"/>
    </source>
</evidence>
<reference evidence="1 2" key="1">
    <citation type="submission" date="2019-09" db="EMBL/GenBank/DDBJ databases">
        <title>In-depth cultivation of the pig gut microbiome towards novel bacterial diversity and tailored functional studies.</title>
        <authorList>
            <person name="Wylensek D."/>
            <person name="Hitch T.C.A."/>
            <person name="Clavel T."/>
        </authorList>
    </citation>
    <scope>NUCLEOTIDE SEQUENCE [LARGE SCALE GENOMIC DNA]</scope>
    <source>
        <strain evidence="1 2">PG-178-WT-4</strain>
    </source>
</reference>
<comment type="caution">
    <text evidence="1">The sequence shown here is derived from an EMBL/GenBank/DDBJ whole genome shotgun (WGS) entry which is preliminary data.</text>
</comment>
<organism evidence="1 2">
    <name type="scientific">Desulfovibrio porci</name>
    <dbReference type="NCBI Taxonomy" id="2605782"/>
    <lineage>
        <taxon>Bacteria</taxon>
        <taxon>Pseudomonadati</taxon>
        <taxon>Thermodesulfobacteriota</taxon>
        <taxon>Desulfovibrionia</taxon>
        <taxon>Desulfovibrionales</taxon>
        <taxon>Desulfovibrionaceae</taxon>
        <taxon>Desulfovibrio</taxon>
    </lineage>
</organism>
<accession>A0A6L5XH87</accession>
<protein>
    <recommendedName>
        <fullName evidence="3">GIY-YIG domain-containing protein</fullName>
    </recommendedName>
</protein>
<sequence>MSIGWAEHFNFEIFSQTTPQKFSGFVTVAKLSKESCRQAPEQPGVYMVYSPSCNCPRFCNPGSGGHFRGKDPNVTLEKLKEKWVEKAHIIYIGKAGSANSKATLRSRLTQYMRFGEEKPVPHWGGRYLWQVPYAKACLVAWRAIPGEESRKYEKELLKGFKKCYAKLPFANLCG</sequence>
<dbReference type="Proteomes" id="UP000477488">
    <property type="component" value="Unassembled WGS sequence"/>
</dbReference>
<dbReference type="AlphaFoldDB" id="A0A6L5XH87"/>
<evidence type="ECO:0008006" key="3">
    <source>
        <dbReference type="Google" id="ProtNLM"/>
    </source>
</evidence>
<evidence type="ECO:0000313" key="1">
    <source>
        <dbReference type="EMBL" id="MSS26550.1"/>
    </source>
</evidence>
<name>A0A6L5XH87_9BACT</name>
<proteinExistence type="predicted"/>
<keyword evidence="2" id="KW-1185">Reference proteome</keyword>